<keyword evidence="1" id="KW-0472">Membrane</keyword>
<keyword evidence="1" id="KW-1133">Transmembrane helix</keyword>
<dbReference type="GeneID" id="25906292"/>
<evidence type="ECO:0000313" key="3">
    <source>
        <dbReference type="Proteomes" id="UP000054560"/>
    </source>
</evidence>
<dbReference type="EMBL" id="KQ241980">
    <property type="protein sequence ID" value="KNC81915.1"/>
    <property type="molecule type" value="Genomic_DNA"/>
</dbReference>
<name>A0A0L0FYK6_9EUKA</name>
<dbReference type="Proteomes" id="UP000054560">
    <property type="component" value="Unassembled WGS sequence"/>
</dbReference>
<evidence type="ECO:0000256" key="1">
    <source>
        <dbReference type="SAM" id="Phobius"/>
    </source>
</evidence>
<evidence type="ECO:0000313" key="2">
    <source>
        <dbReference type="EMBL" id="KNC81915.1"/>
    </source>
</evidence>
<dbReference type="RefSeq" id="XP_014155817.1">
    <property type="nucleotide sequence ID" value="XM_014300342.1"/>
</dbReference>
<dbReference type="AlphaFoldDB" id="A0A0L0FYK6"/>
<accession>A0A0L0FYK6</accession>
<proteinExistence type="predicted"/>
<reference evidence="2 3" key="1">
    <citation type="submission" date="2011-02" db="EMBL/GenBank/DDBJ databases">
        <title>The Genome Sequence of Sphaeroforma arctica JP610.</title>
        <authorList>
            <consortium name="The Broad Institute Genome Sequencing Platform"/>
            <person name="Russ C."/>
            <person name="Cuomo C."/>
            <person name="Young S.K."/>
            <person name="Zeng Q."/>
            <person name="Gargeya S."/>
            <person name="Alvarado L."/>
            <person name="Berlin A."/>
            <person name="Chapman S.B."/>
            <person name="Chen Z."/>
            <person name="Freedman E."/>
            <person name="Gellesch M."/>
            <person name="Goldberg J."/>
            <person name="Griggs A."/>
            <person name="Gujja S."/>
            <person name="Heilman E."/>
            <person name="Heiman D."/>
            <person name="Howarth C."/>
            <person name="Mehta T."/>
            <person name="Neiman D."/>
            <person name="Pearson M."/>
            <person name="Roberts A."/>
            <person name="Saif S."/>
            <person name="Shea T."/>
            <person name="Shenoy N."/>
            <person name="Sisk P."/>
            <person name="Stolte C."/>
            <person name="Sykes S."/>
            <person name="White J."/>
            <person name="Yandava C."/>
            <person name="Burger G."/>
            <person name="Gray M.W."/>
            <person name="Holland P.W.H."/>
            <person name="King N."/>
            <person name="Lang F.B.F."/>
            <person name="Roger A.J."/>
            <person name="Ruiz-Trillo I."/>
            <person name="Haas B."/>
            <person name="Nusbaum C."/>
            <person name="Birren B."/>
        </authorList>
    </citation>
    <scope>NUCLEOTIDE SEQUENCE [LARGE SCALE GENOMIC DNA]</scope>
    <source>
        <strain evidence="2 3">JP610</strain>
    </source>
</reference>
<keyword evidence="1" id="KW-0812">Transmembrane</keyword>
<gene>
    <name evidence="2" type="ORF">SARC_05788</name>
</gene>
<keyword evidence="3" id="KW-1185">Reference proteome</keyword>
<organism evidence="2 3">
    <name type="scientific">Sphaeroforma arctica JP610</name>
    <dbReference type="NCBI Taxonomy" id="667725"/>
    <lineage>
        <taxon>Eukaryota</taxon>
        <taxon>Ichthyosporea</taxon>
        <taxon>Ichthyophonida</taxon>
        <taxon>Sphaeroforma</taxon>
    </lineage>
</organism>
<feature type="transmembrane region" description="Helical" evidence="1">
    <location>
        <begin position="33"/>
        <end position="53"/>
    </location>
</feature>
<protein>
    <submittedName>
        <fullName evidence="2">Uncharacterized protein</fullName>
    </submittedName>
</protein>
<sequence length="62" mass="6685">MAQKGRAAHDRCANDGVAQHLDAGNTLCAVGLVWGYVLRGVSLFTWVTLLAVVRRGDGIIYQ</sequence>